<feature type="domain" description="Ribosomal RNA methyltransferase SPB1-like C-terminal" evidence="3">
    <location>
        <begin position="642"/>
        <end position="845"/>
    </location>
</feature>
<evidence type="ECO:0000313" key="4">
    <source>
        <dbReference type="EMBL" id="CAK0859612.1"/>
    </source>
</evidence>
<feature type="compositionally biased region" description="Basic and acidic residues" evidence="2">
    <location>
        <begin position="828"/>
        <end position="844"/>
    </location>
</feature>
<feature type="compositionally biased region" description="Gly residues" evidence="2">
    <location>
        <begin position="342"/>
        <end position="359"/>
    </location>
</feature>
<organism evidence="4 5">
    <name type="scientific">Prorocentrum cordatum</name>
    <dbReference type="NCBI Taxonomy" id="2364126"/>
    <lineage>
        <taxon>Eukaryota</taxon>
        <taxon>Sar</taxon>
        <taxon>Alveolata</taxon>
        <taxon>Dinophyceae</taxon>
        <taxon>Prorocentrales</taxon>
        <taxon>Prorocentraceae</taxon>
        <taxon>Prorocentrum</taxon>
    </lineage>
</organism>
<proteinExistence type="predicted"/>
<evidence type="ECO:0000256" key="1">
    <source>
        <dbReference type="SAM" id="Coils"/>
    </source>
</evidence>
<dbReference type="Pfam" id="PF07780">
    <property type="entry name" value="Spb1_C"/>
    <property type="match status" value="1"/>
</dbReference>
<feature type="compositionally biased region" description="Basic and acidic residues" evidence="2">
    <location>
        <begin position="628"/>
        <end position="644"/>
    </location>
</feature>
<feature type="compositionally biased region" description="Gly residues" evidence="2">
    <location>
        <begin position="868"/>
        <end position="880"/>
    </location>
</feature>
<feature type="compositionally biased region" description="Acidic residues" evidence="2">
    <location>
        <begin position="364"/>
        <end position="379"/>
    </location>
</feature>
<evidence type="ECO:0000259" key="3">
    <source>
        <dbReference type="Pfam" id="PF07780"/>
    </source>
</evidence>
<feature type="region of interest" description="Disordered" evidence="2">
    <location>
        <begin position="442"/>
        <end position="548"/>
    </location>
</feature>
<sequence>MTQLRRMGFPCELMDIRCATIAAQARVCHLEALTQGGLQVQARARRLRQLLQSDGRQFYSEAVEAWLASNTLFVLEASADRIDGEEFRRGLRLTHELPTEDRPSLKAGWQASRCQFLLAARPPTKVEAFLRRRLDHWSIGLAPGRRVPRFSAYIALLGQSAPPCVMAAALRTACNGWLTTARFQQRSHCAFGCGGGFDCIRHYAHCGLYHRWCEEACALEPPPAQARLASFLGLHAPMGLEATPVPRTSDEMRLLRAVCIYALYRAHLAVRHKAVFQFDAGHLFKAAVREACAREPLNGLLARRRQFEVSGLQFSALAAARVPDGGAAAGDPAARASEGAGAAPGRGAGRGRGGRGGGARGEDSDADGDAQESSSDSDEGLDRLARLEVDLAVDHQLRRARLEDKCRTKMQRVQRKKKETRRERVMAAWAGEMGAFNEAIDRQAAEDHALKDKDSDDDEADDDSEDDLKALRDFQTSQKSAQKALGAGAGGMDPVALEALAAGPSGSGGPGRANATEGGAESDEDEAVAAPRMKKSKTGEAIVPAERTEEQLRAEARAERWFGQDIFQGLTPSSGSRALAPAGSEASDDGSEPEDFAVVASQMRELKDNQLPNMPLTDKQKRQLKRKKDNERKGKGNVEEDNRPMEIAPLEAPKPLVPAKNQKPSDPQELAETLALGSLMVDSKKSRMDLIDAAYNRWTFDADSGLPDWFTEDENKHNKPELPISKALMDQFRAKLREINARPIRKVTEAKNRKKRRLQKRLEKLRSTAMSLADVGDMSEVAKARQMRKAISKAARDDQRKVQVVAIKKGGGGRQTTKGKAPKGAKVKVVDKRMKSDRRGEKKAAAFNKKRQRTLNKKAQNKRKGKASAGGGSRDSGGKGVFNRGSA</sequence>
<feature type="region of interest" description="Disordered" evidence="2">
    <location>
        <begin position="807"/>
        <end position="887"/>
    </location>
</feature>
<feature type="compositionally biased region" description="Basic and acidic residues" evidence="2">
    <location>
        <begin position="442"/>
        <end position="454"/>
    </location>
</feature>
<feature type="compositionally biased region" description="Basic residues" evidence="2">
    <location>
        <begin position="848"/>
        <end position="866"/>
    </location>
</feature>
<dbReference type="Proteomes" id="UP001189429">
    <property type="component" value="Unassembled WGS sequence"/>
</dbReference>
<gene>
    <name evidence="4" type="ORF">PCOR1329_LOCUS48928</name>
</gene>
<evidence type="ECO:0000256" key="2">
    <source>
        <dbReference type="SAM" id="MobiDB-lite"/>
    </source>
</evidence>
<dbReference type="EMBL" id="CAUYUJ010015917">
    <property type="protein sequence ID" value="CAK0859612.1"/>
    <property type="molecule type" value="Genomic_DNA"/>
</dbReference>
<keyword evidence="1" id="KW-0175">Coiled coil</keyword>
<evidence type="ECO:0000313" key="5">
    <source>
        <dbReference type="Proteomes" id="UP001189429"/>
    </source>
</evidence>
<feature type="compositionally biased region" description="Low complexity" evidence="2">
    <location>
        <begin position="325"/>
        <end position="341"/>
    </location>
</feature>
<dbReference type="InterPro" id="IPR012920">
    <property type="entry name" value="rRNA_MeTfrase_SPB1-like_C"/>
</dbReference>
<reference evidence="4" key="1">
    <citation type="submission" date="2023-10" db="EMBL/GenBank/DDBJ databases">
        <authorList>
            <person name="Chen Y."/>
            <person name="Shah S."/>
            <person name="Dougan E. K."/>
            <person name="Thang M."/>
            <person name="Chan C."/>
        </authorList>
    </citation>
    <scope>NUCLEOTIDE SEQUENCE [LARGE SCALE GENOMIC DNA]</scope>
</reference>
<feature type="compositionally biased region" description="Acidic residues" evidence="2">
    <location>
        <begin position="586"/>
        <end position="595"/>
    </location>
</feature>
<feature type="compositionally biased region" description="Acidic residues" evidence="2">
    <location>
        <begin position="455"/>
        <end position="466"/>
    </location>
</feature>
<feature type="coiled-coil region" evidence="1">
    <location>
        <begin position="748"/>
        <end position="775"/>
    </location>
</feature>
<accession>A0ABN9UIT6</accession>
<protein>
    <recommendedName>
        <fullName evidence="3">Ribosomal RNA methyltransferase SPB1-like C-terminal domain-containing protein</fullName>
    </recommendedName>
</protein>
<feature type="region of interest" description="Disordered" evidence="2">
    <location>
        <begin position="325"/>
        <end position="381"/>
    </location>
</feature>
<comment type="caution">
    <text evidence="4">The sequence shown here is derived from an EMBL/GenBank/DDBJ whole genome shotgun (WGS) entry which is preliminary data.</text>
</comment>
<feature type="region of interest" description="Disordered" evidence="2">
    <location>
        <begin position="564"/>
        <end position="668"/>
    </location>
</feature>
<keyword evidence="5" id="KW-1185">Reference proteome</keyword>
<name>A0ABN9UIT6_9DINO</name>